<feature type="region of interest" description="Disordered" evidence="3">
    <location>
        <begin position="468"/>
        <end position="493"/>
    </location>
</feature>
<dbReference type="Pfam" id="PF13855">
    <property type="entry name" value="LRR_8"/>
    <property type="match status" value="1"/>
</dbReference>
<evidence type="ECO:0000256" key="3">
    <source>
        <dbReference type="SAM" id="MobiDB-lite"/>
    </source>
</evidence>
<dbReference type="PANTHER" id="PTHR48051:SF35">
    <property type="entry name" value="LEUCINE-RICH REPEAT-CONTAINING PROTEIN 27"/>
    <property type="match status" value="1"/>
</dbReference>
<dbReference type="Proteomes" id="UP001347796">
    <property type="component" value="Unassembled WGS sequence"/>
</dbReference>
<evidence type="ECO:0000313" key="5">
    <source>
        <dbReference type="Proteomes" id="UP001347796"/>
    </source>
</evidence>
<gene>
    <name evidence="4" type="ORF">SNE40_008169</name>
</gene>
<feature type="compositionally biased region" description="Basic and acidic residues" evidence="3">
    <location>
        <begin position="468"/>
        <end position="477"/>
    </location>
</feature>
<name>A0AAN8QA28_PATCE</name>
<feature type="compositionally biased region" description="Basic and acidic residues" evidence="3">
    <location>
        <begin position="225"/>
        <end position="248"/>
    </location>
</feature>
<dbReference type="EMBL" id="JAZGQO010000006">
    <property type="protein sequence ID" value="KAK6186060.1"/>
    <property type="molecule type" value="Genomic_DNA"/>
</dbReference>
<sequence length="535" mass="62002">MMEGGDAGSKEIDKSLDSISSELDGLKLDSREGTPADRGFASCKRQEDEILKEIRKSVALGSNTLDLSNKGLLQIPEEILQMPTLEHLYLEGNELSFLPDEFFDCLPNLKWLDLRRNQLTRLPSVYLGRHQNLRNLLLEFNNLKSLPLELGLVKSLSGLNISNNPLEFPPSEIMERGTQEILKFLYEMLQAKVSSKSYGEFDDDIPNYDDLDSDQSDDDWMTGYTRDRSNLKSRDSTYHEQNLSRKDLGGPVPQSAELHRPVSYSDRKQEQFERLKKAGALGTIDSQLFRRNMLNRSRRKKKIKLANYSGNLALYSNSHKKPVKENVKNWRVNQYPEPPAHDFVDIRMAEERKMAKVKELKERQDAILQRRRDEQLLKDWRDESKKLQQKKYIHALHTGNIDFEDPVAKAPFAIEKDHIKVMSKEERIKADVKIAHEKMRRPISPGTKQRIEAEKTARIKELEKRIKEHSSQMLERRKQPKGSPQEEMEAAKKELAIAEELHKQLKVKRGELEYRFKAFTADITSGYTQSTRLKN</sequence>
<evidence type="ECO:0000256" key="2">
    <source>
        <dbReference type="ARBA" id="ARBA00022737"/>
    </source>
</evidence>
<reference evidence="4 5" key="1">
    <citation type="submission" date="2024-01" db="EMBL/GenBank/DDBJ databases">
        <title>The genome of the rayed Mediterranean limpet Patella caerulea (Linnaeus, 1758).</title>
        <authorList>
            <person name="Anh-Thu Weber A."/>
            <person name="Halstead-Nussloch G."/>
        </authorList>
    </citation>
    <scope>NUCLEOTIDE SEQUENCE [LARGE SCALE GENOMIC DNA]</scope>
    <source>
        <strain evidence="4">AATW-2023a</strain>
        <tissue evidence="4">Whole specimen</tissue>
    </source>
</reference>
<feature type="compositionally biased region" description="Acidic residues" evidence="3">
    <location>
        <begin position="206"/>
        <end position="220"/>
    </location>
</feature>
<keyword evidence="5" id="KW-1185">Reference proteome</keyword>
<comment type="caution">
    <text evidence="4">The sequence shown here is derived from an EMBL/GenBank/DDBJ whole genome shotgun (WGS) entry which is preliminary data.</text>
</comment>
<keyword evidence="1" id="KW-0433">Leucine-rich repeat</keyword>
<dbReference type="SMART" id="SM00369">
    <property type="entry name" value="LRR_TYP"/>
    <property type="match status" value="2"/>
</dbReference>
<dbReference type="PANTHER" id="PTHR48051">
    <property type="match status" value="1"/>
</dbReference>
<evidence type="ECO:0000256" key="1">
    <source>
        <dbReference type="ARBA" id="ARBA00022614"/>
    </source>
</evidence>
<dbReference type="SUPFAM" id="SSF52058">
    <property type="entry name" value="L domain-like"/>
    <property type="match status" value="1"/>
</dbReference>
<dbReference type="InterPro" id="IPR032675">
    <property type="entry name" value="LRR_dom_sf"/>
</dbReference>
<keyword evidence="2" id="KW-0677">Repeat</keyword>
<dbReference type="InterPro" id="IPR050216">
    <property type="entry name" value="LRR_domain-containing"/>
</dbReference>
<organism evidence="4 5">
    <name type="scientific">Patella caerulea</name>
    <name type="common">Rayed Mediterranean limpet</name>
    <dbReference type="NCBI Taxonomy" id="87958"/>
    <lineage>
        <taxon>Eukaryota</taxon>
        <taxon>Metazoa</taxon>
        <taxon>Spiralia</taxon>
        <taxon>Lophotrochozoa</taxon>
        <taxon>Mollusca</taxon>
        <taxon>Gastropoda</taxon>
        <taxon>Patellogastropoda</taxon>
        <taxon>Patelloidea</taxon>
        <taxon>Patellidae</taxon>
        <taxon>Patella</taxon>
    </lineage>
</organism>
<dbReference type="Gene3D" id="3.80.10.10">
    <property type="entry name" value="Ribonuclease Inhibitor"/>
    <property type="match status" value="1"/>
</dbReference>
<evidence type="ECO:0008006" key="6">
    <source>
        <dbReference type="Google" id="ProtNLM"/>
    </source>
</evidence>
<feature type="compositionally biased region" description="Basic and acidic residues" evidence="3">
    <location>
        <begin position="257"/>
        <end position="267"/>
    </location>
</feature>
<protein>
    <recommendedName>
        <fullName evidence="6">Leucine-rich repeat-containing protein 27</fullName>
    </recommendedName>
</protein>
<dbReference type="InterPro" id="IPR001611">
    <property type="entry name" value="Leu-rich_rpt"/>
</dbReference>
<proteinExistence type="predicted"/>
<dbReference type="GO" id="GO:0005737">
    <property type="term" value="C:cytoplasm"/>
    <property type="evidence" value="ECO:0007669"/>
    <property type="project" value="TreeGrafter"/>
</dbReference>
<evidence type="ECO:0000313" key="4">
    <source>
        <dbReference type="EMBL" id="KAK6186060.1"/>
    </source>
</evidence>
<dbReference type="PROSITE" id="PS51450">
    <property type="entry name" value="LRR"/>
    <property type="match status" value="2"/>
</dbReference>
<accession>A0AAN8QA28</accession>
<dbReference type="InterPro" id="IPR003591">
    <property type="entry name" value="Leu-rich_rpt_typical-subtyp"/>
</dbReference>
<dbReference type="AlphaFoldDB" id="A0AAN8QA28"/>
<feature type="region of interest" description="Disordered" evidence="3">
    <location>
        <begin position="206"/>
        <end position="267"/>
    </location>
</feature>